<dbReference type="Gene3D" id="1.10.101.10">
    <property type="entry name" value="PGBD-like superfamily/PGBD"/>
    <property type="match status" value="1"/>
</dbReference>
<dbReference type="Proteomes" id="UP001169006">
    <property type="component" value="Unassembled WGS sequence"/>
</dbReference>
<feature type="chain" id="PRO_5045841944" evidence="8">
    <location>
        <begin position="24"/>
        <end position="415"/>
    </location>
</feature>
<feature type="active site" description="Proton donor/acceptor" evidence="7">
    <location>
        <position position="100"/>
    </location>
</feature>
<keyword evidence="11" id="KW-1185">Reference proteome</keyword>
<dbReference type="PROSITE" id="PS51257">
    <property type="entry name" value="PROKAR_LIPOPROTEIN"/>
    <property type="match status" value="1"/>
</dbReference>
<dbReference type="CDD" id="cd16913">
    <property type="entry name" value="YkuD_like"/>
    <property type="match status" value="1"/>
</dbReference>
<dbReference type="PANTHER" id="PTHR30582">
    <property type="entry name" value="L,D-TRANSPEPTIDASE"/>
    <property type="match status" value="1"/>
</dbReference>
<comment type="similarity">
    <text evidence="2">Belongs to the YkuD family.</text>
</comment>
<dbReference type="InterPro" id="IPR050979">
    <property type="entry name" value="LD-transpeptidase"/>
</dbReference>
<dbReference type="EMBL" id="JAUKWQ010000001">
    <property type="protein sequence ID" value="MDO1581849.1"/>
    <property type="molecule type" value="Genomic_DNA"/>
</dbReference>
<reference evidence="10" key="2">
    <citation type="submission" date="2023-07" db="EMBL/GenBank/DDBJ databases">
        <authorList>
            <person name="Sun H."/>
        </authorList>
    </citation>
    <scope>NUCLEOTIDE SEQUENCE</scope>
    <source>
        <strain evidence="10">05753</strain>
    </source>
</reference>
<dbReference type="NCBIfam" id="NF004785">
    <property type="entry name" value="PRK06132.1-2"/>
    <property type="match status" value="1"/>
</dbReference>
<evidence type="ECO:0000256" key="7">
    <source>
        <dbReference type="PROSITE-ProRule" id="PRU01373"/>
    </source>
</evidence>
<evidence type="ECO:0000256" key="2">
    <source>
        <dbReference type="ARBA" id="ARBA00005992"/>
    </source>
</evidence>
<reference evidence="10" key="1">
    <citation type="journal article" date="2015" name="Int. J. Syst. Evol. Microbiol.">
        <title>Rhizobium oryzicola sp. nov., potential plant-growth-promoting endophytic bacteria isolated from rice roots.</title>
        <authorList>
            <person name="Zhang X.X."/>
            <person name="Gao J.S."/>
            <person name="Cao Y.H."/>
            <person name="Sheirdil R.A."/>
            <person name="Wang X.C."/>
            <person name="Zhang L."/>
        </authorList>
    </citation>
    <scope>NUCLEOTIDE SEQUENCE</scope>
    <source>
        <strain evidence="10">05753</strain>
    </source>
</reference>
<dbReference type="Gene3D" id="2.40.440.10">
    <property type="entry name" value="L,D-transpeptidase catalytic domain-like"/>
    <property type="match status" value="1"/>
</dbReference>
<dbReference type="Pfam" id="PF01471">
    <property type="entry name" value="PG_binding_1"/>
    <property type="match status" value="1"/>
</dbReference>
<dbReference type="InterPro" id="IPR016915">
    <property type="entry name" value="UCP029342"/>
</dbReference>
<accession>A0ABT8STS9</accession>
<evidence type="ECO:0000256" key="1">
    <source>
        <dbReference type="ARBA" id="ARBA00004752"/>
    </source>
</evidence>
<dbReference type="NCBIfam" id="NF004786">
    <property type="entry name" value="PRK06132.1-3"/>
    <property type="match status" value="1"/>
</dbReference>
<evidence type="ECO:0000313" key="10">
    <source>
        <dbReference type="EMBL" id="MDO1581849.1"/>
    </source>
</evidence>
<protein>
    <submittedName>
        <fullName evidence="10">L,D-transpeptidase family protein</fullName>
    </submittedName>
</protein>
<dbReference type="InterPro" id="IPR036365">
    <property type="entry name" value="PGBD-like_sf"/>
</dbReference>
<comment type="caution">
    <text evidence="10">The sequence shown here is derived from an EMBL/GenBank/DDBJ whole genome shotgun (WGS) entry which is preliminary data.</text>
</comment>
<comment type="pathway">
    <text evidence="1 7">Cell wall biogenesis; peptidoglycan biosynthesis.</text>
</comment>
<evidence type="ECO:0000256" key="4">
    <source>
        <dbReference type="ARBA" id="ARBA00022960"/>
    </source>
</evidence>
<name>A0ABT8STS9_9HYPH</name>
<evidence type="ECO:0000256" key="5">
    <source>
        <dbReference type="ARBA" id="ARBA00022984"/>
    </source>
</evidence>
<dbReference type="SUPFAM" id="SSF141523">
    <property type="entry name" value="L,D-transpeptidase catalytic domain-like"/>
    <property type="match status" value="1"/>
</dbReference>
<dbReference type="PANTHER" id="PTHR30582:SF2">
    <property type="entry name" value="L,D-TRANSPEPTIDASE YCIB-RELATED"/>
    <property type="match status" value="1"/>
</dbReference>
<gene>
    <name evidence="10" type="ORF">Q2T52_07040</name>
</gene>
<dbReference type="RefSeq" id="WP_302075932.1">
    <property type="nucleotide sequence ID" value="NZ_JAUKWQ010000001.1"/>
</dbReference>
<sequence length="415" mass="44676">MSRKAMLALALLSSCVLTTAAEAASRTLQIIVSKDTQSLAVYDGDKVIATSKVSTGKEGHDTPTGIFSILEKQKFHRSNIYSNAPMPWMQRLTWSGIALHESDSVPRRPASHGCVRLPGAFARELYGMTERGVHVIIADAAVEPRVISHPDLFQPPAPVPDLLSDVPLRPSTVGVTMQEVQVAMHVPKPEIDLSAPSPQKAEEAEPAPIRILITRRTERDNIADIQSMLTELGFDAGEPDGVVGTATRSAILGYKRWKGLPEKGPLFTDALIKALHASTDRPMPPAGQLLVRQGFKPILSQSVPIRDPQIALGTHFFNVADVDRKKGAAEWQGLSLPNVLSASTRQRFGITEDASEGPEAMKAALDRIEIPADLRAQLGKMISTGSSLTISDEGVGPDTGDGTDFITITHSKARS</sequence>
<dbReference type="PROSITE" id="PS52029">
    <property type="entry name" value="LD_TPASE"/>
    <property type="match status" value="1"/>
</dbReference>
<dbReference type="PIRSF" id="PIRSF029342">
    <property type="entry name" value="UCP029342_ErfK/YbiS/YcfS/YnhG"/>
    <property type="match status" value="1"/>
</dbReference>
<evidence type="ECO:0000256" key="8">
    <source>
        <dbReference type="SAM" id="SignalP"/>
    </source>
</evidence>
<keyword evidence="3" id="KW-0808">Transferase</keyword>
<keyword evidence="8" id="KW-0732">Signal</keyword>
<organism evidence="10 11">
    <name type="scientific">Rhizobium oryzicola</name>
    <dbReference type="NCBI Taxonomy" id="1232668"/>
    <lineage>
        <taxon>Bacteria</taxon>
        <taxon>Pseudomonadati</taxon>
        <taxon>Pseudomonadota</taxon>
        <taxon>Alphaproteobacteria</taxon>
        <taxon>Hyphomicrobiales</taxon>
        <taxon>Rhizobiaceae</taxon>
        <taxon>Rhizobium/Agrobacterium group</taxon>
        <taxon>Rhizobium</taxon>
    </lineage>
</organism>
<feature type="active site" description="Nucleophile" evidence="7">
    <location>
        <position position="114"/>
    </location>
</feature>
<feature type="signal peptide" evidence="8">
    <location>
        <begin position="1"/>
        <end position="23"/>
    </location>
</feature>
<dbReference type="InterPro" id="IPR005490">
    <property type="entry name" value="LD_TPept_cat_dom"/>
</dbReference>
<dbReference type="InterPro" id="IPR036366">
    <property type="entry name" value="PGBDSf"/>
</dbReference>
<keyword evidence="5 7" id="KW-0573">Peptidoglycan synthesis</keyword>
<keyword evidence="6 7" id="KW-0961">Cell wall biogenesis/degradation</keyword>
<dbReference type="InterPro" id="IPR038063">
    <property type="entry name" value="Transpep_catalytic_dom"/>
</dbReference>
<proteinExistence type="inferred from homology"/>
<evidence type="ECO:0000313" key="11">
    <source>
        <dbReference type="Proteomes" id="UP001169006"/>
    </source>
</evidence>
<evidence type="ECO:0000256" key="6">
    <source>
        <dbReference type="ARBA" id="ARBA00023316"/>
    </source>
</evidence>
<feature type="domain" description="L,D-TPase catalytic" evidence="9">
    <location>
        <begin position="28"/>
        <end position="138"/>
    </location>
</feature>
<keyword evidence="4 7" id="KW-0133">Cell shape</keyword>
<dbReference type="InterPro" id="IPR002477">
    <property type="entry name" value="Peptidoglycan-bd-like"/>
</dbReference>
<dbReference type="Pfam" id="PF03734">
    <property type="entry name" value="YkuD"/>
    <property type="match status" value="1"/>
</dbReference>
<evidence type="ECO:0000259" key="9">
    <source>
        <dbReference type="PROSITE" id="PS52029"/>
    </source>
</evidence>
<dbReference type="SUPFAM" id="SSF47090">
    <property type="entry name" value="PGBD-like"/>
    <property type="match status" value="1"/>
</dbReference>
<evidence type="ECO:0000256" key="3">
    <source>
        <dbReference type="ARBA" id="ARBA00022679"/>
    </source>
</evidence>